<evidence type="ECO:0000256" key="1">
    <source>
        <dbReference type="ARBA" id="ARBA00010643"/>
    </source>
</evidence>
<dbReference type="SUPFAM" id="SSF52833">
    <property type="entry name" value="Thioredoxin-like"/>
    <property type="match status" value="1"/>
</dbReference>
<dbReference type="InterPro" id="IPR036249">
    <property type="entry name" value="Thioredoxin-like_sf"/>
</dbReference>
<evidence type="ECO:0000256" key="2">
    <source>
        <dbReference type="ARBA" id="ARBA00022714"/>
    </source>
</evidence>
<evidence type="ECO:0000256" key="4">
    <source>
        <dbReference type="ARBA" id="ARBA00023004"/>
    </source>
</evidence>
<evidence type="ECO:0000256" key="5">
    <source>
        <dbReference type="ARBA" id="ARBA00023014"/>
    </source>
</evidence>
<dbReference type="GO" id="GO:0051537">
    <property type="term" value="F:2 iron, 2 sulfur cluster binding"/>
    <property type="evidence" value="ECO:0007669"/>
    <property type="project" value="UniProtKB-KW"/>
</dbReference>
<comment type="similarity">
    <text evidence="1">Belongs to the complex I 24 kDa subunit family.</text>
</comment>
<keyword evidence="2" id="KW-0001">2Fe-2S</keyword>
<evidence type="ECO:0000256" key="6">
    <source>
        <dbReference type="ARBA" id="ARBA00034078"/>
    </source>
</evidence>
<dbReference type="Gene3D" id="1.10.10.1590">
    <property type="entry name" value="NADH-quinone oxidoreductase subunit E"/>
    <property type="match status" value="1"/>
</dbReference>
<dbReference type="Gene3D" id="3.40.30.10">
    <property type="entry name" value="Glutaredoxin"/>
    <property type="match status" value="1"/>
</dbReference>
<dbReference type="Pfam" id="PF01257">
    <property type="entry name" value="2Fe-2S_thioredx"/>
    <property type="match status" value="1"/>
</dbReference>
<dbReference type="AlphaFoldDB" id="A0A6J6D0S6"/>
<proteinExistence type="inferred from homology"/>
<dbReference type="GO" id="GO:0046872">
    <property type="term" value="F:metal ion binding"/>
    <property type="evidence" value="ECO:0007669"/>
    <property type="project" value="UniProtKB-KW"/>
</dbReference>
<accession>A0A6J6D0S6</accession>
<protein>
    <submittedName>
        <fullName evidence="7">Unannotated protein</fullName>
    </submittedName>
</protein>
<dbReference type="EMBL" id="CAEZSR010000044">
    <property type="protein sequence ID" value="CAB4556925.1"/>
    <property type="molecule type" value="Genomic_DNA"/>
</dbReference>
<keyword evidence="5" id="KW-0411">Iron-sulfur</keyword>
<dbReference type="InterPro" id="IPR028431">
    <property type="entry name" value="NADP_DH_HndA-like"/>
</dbReference>
<dbReference type="GO" id="GO:0016491">
    <property type="term" value="F:oxidoreductase activity"/>
    <property type="evidence" value="ECO:0007669"/>
    <property type="project" value="InterPro"/>
</dbReference>
<dbReference type="InterPro" id="IPR041921">
    <property type="entry name" value="NuoE_N"/>
</dbReference>
<evidence type="ECO:0000256" key="3">
    <source>
        <dbReference type="ARBA" id="ARBA00022723"/>
    </source>
</evidence>
<dbReference type="PIRSF" id="PIRSF000216">
    <property type="entry name" value="NADH_DH_24kDa"/>
    <property type="match status" value="1"/>
</dbReference>
<reference evidence="7" key="1">
    <citation type="submission" date="2020-05" db="EMBL/GenBank/DDBJ databases">
        <authorList>
            <person name="Chiriac C."/>
            <person name="Salcher M."/>
            <person name="Ghai R."/>
            <person name="Kavagutti S V."/>
        </authorList>
    </citation>
    <scope>NUCLEOTIDE SEQUENCE</scope>
</reference>
<comment type="cofactor">
    <cofactor evidence="6">
        <name>[2Fe-2S] cluster</name>
        <dbReference type="ChEBI" id="CHEBI:190135"/>
    </cofactor>
</comment>
<keyword evidence="3" id="KW-0479">Metal-binding</keyword>
<evidence type="ECO:0000313" key="7">
    <source>
        <dbReference type="EMBL" id="CAB4556925.1"/>
    </source>
</evidence>
<dbReference type="PANTHER" id="PTHR43342">
    <property type="entry name" value="NADH-QUINONE OXIDOREDUCTASE, E SUBUNIT"/>
    <property type="match status" value="1"/>
</dbReference>
<gene>
    <name evidence="7" type="ORF">UFOPK1493_01472</name>
</gene>
<name>A0A6J6D0S6_9ZZZZ</name>
<sequence>MPPEQAAAIDAALDANHHDPTRLVVVLQDVQHRLGYVPPAAVRPIAKALGLSRAEVHGVITFYHDLRTEPGGLHTLRVCQAESCQAAGGAPVWEHVEAVTGTAIGGTTADGSLTTEVVYCLGLCAVSPAALFDERPVGRLTAAAVDRLVVSAREQRGDGHGEVAS</sequence>
<dbReference type="PANTHER" id="PTHR43342:SF1">
    <property type="entry name" value="BIFURCATING [FEFE] HYDROGENASE GAMMA SUBUNIT"/>
    <property type="match status" value="1"/>
</dbReference>
<organism evidence="7">
    <name type="scientific">freshwater metagenome</name>
    <dbReference type="NCBI Taxonomy" id="449393"/>
    <lineage>
        <taxon>unclassified sequences</taxon>
        <taxon>metagenomes</taxon>
        <taxon>ecological metagenomes</taxon>
    </lineage>
</organism>
<dbReference type="InterPro" id="IPR002023">
    <property type="entry name" value="NuoE-like"/>
</dbReference>
<keyword evidence="4" id="KW-0408">Iron</keyword>